<dbReference type="EMBL" id="CH940649">
    <property type="protein sequence ID" value="KRF81210.1"/>
    <property type="molecule type" value="Genomic_DNA"/>
</dbReference>
<feature type="region of interest" description="Disordered" evidence="1">
    <location>
        <begin position="704"/>
        <end position="739"/>
    </location>
</feature>
<dbReference type="InParanoid" id="A0A0Q9W929"/>
<feature type="region of interest" description="Disordered" evidence="1">
    <location>
        <begin position="156"/>
        <end position="197"/>
    </location>
</feature>
<name>A0A0Q9W929_DROVI</name>
<feature type="chain" id="PRO_5006386557" evidence="2">
    <location>
        <begin position="24"/>
        <end position="853"/>
    </location>
</feature>
<evidence type="ECO:0000313" key="4">
    <source>
        <dbReference type="Proteomes" id="UP000008792"/>
    </source>
</evidence>
<evidence type="ECO:0000313" key="3">
    <source>
        <dbReference type="EMBL" id="KRF81210.1"/>
    </source>
</evidence>
<feature type="signal peptide" evidence="2">
    <location>
        <begin position="1"/>
        <end position="23"/>
    </location>
</feature>
<dbReference type="AlphaFoldDB" id="A0A0Q9W929"/>
<feature type="compositionally biased region" description="Polar residues" evidence="1">
    <location>
        <begin position="553"/>
        <end position="562"/>
    </location>
</feature>
<organism evidence="3 4">
    <name type="scientific">Drosophila virilis</name>
    <name type="common">Fruit fly</name>
    <dbReference type="NCBI Taxonomy" id="7244"/>
    <lineage>
        <taxon>Eukaryota</taxon>
        <taxon>Metazoa</taxon>
        <taxon>Ecdysozoa</taxon>
        <taxon>Arthropoda</taxon>
        <taxon>Hexapoda</taxon>
        <taxon>Insecta</taxon>
        <taxon>Pterygota</taxon>
        <taxon>Neoptera</taxon>
        <taxon>Endopterygota</taxon>
        <taxon>Diptera</taxon>
        <taxon>Brachycera</taxon>
        <taxon>Muscomorpha</taxon>
        <taxon>Ephydroidea</taxon>
        <taxon>Drosophilidae</taxon>
        <taxon>Drosophila</taxon>
    </lineage>
</organism>
<evidence type="ECO:0000256" key="1">
    <source>
        <dbReference type="SAM" id="MobiDB-lite"/>
    </source>
</evidence>
<protein>
    <submittedName>
        <fullName evidence="3">Uncharacterized protein</fullName>
    </submittedName>
</protein>
<sequence>MLISKVILFQICSYFLLVELTHGNNQAFHRSKLRTQGRSGAKRVNRCMQFKNLLKQKGSPAAEAPKTSPCKLKKIKKQKCTHPALHGNYKEPVYPTRGGYSEYERPAPAAASVQSVQTLSLNLLWKLIVQKNYSHGSPKNISSSFIHSVKLPNVNDNFSSPTEPSTKSETEASSLDSTSPSSLNILPSNNKQDSATDSQTIQSLTLNLLWELILQGNDSTVSPKNISSSFIQSVKLPNVNDKLSTSTEPFTKPETEALNPFWALILQGNDFSVSPKDISSSFIQSVKLPNVNDNLSTSTEPFTKPETEALNPFWALILQGNDFSVSPKDISSSFIQSVKLPNVNDNLSTSTEPFTKSESEALNPLWELILQGNYSTVSPKDISSSLIHSVKLPNVNDNLSTSTEPFTKSETETLNPLWELILQGNDSTVSTKDISSSLIHSVKLPNVNDGLSTSTEPFTKSESEALNPLWELILQGNDSTVSPKDISSSLIHSVKLPNVNDNLSTSTEPFTKSESETLNPLWELILQKNDSTESSKNISLSFIHSVKLPNVDDSLSTSTEPFTESERKTSSLESTSASTLSILQSNNKQDFATGSQIVQTSQIAQQLPENPDLTKPSSIVQSIRIPDLSKPLSQYKGNASSLYSAPISSSSIIHSVQFPVISNPSNFGPTPKNEFTLPFTKSEMETSSLESTSSSQLILLPSNNKQDSAAGSQTVQTSNYGQQLPERNSQTDSSKSASIVQSIRVPDINKSSMFHSVKVPVISHSLIVGAAPENESTSTTKNLESERQPLATDIVKSASSIVQSLKIPIGNDRLSPSSSTILPSVHKRSLPELQARSPLVPNEISAEILQDYV</sequence>
<evidence type="ECO:0000256" key="2">
    <source>
        <dbReference type="SAM" id="SignalP"/>
    </source>
</evidence>
<proteinExistence type="predicted"/>
<feature type="region of interest" description="Disordered" evidence="1">
    <location>
        <begin position="553"/>
        <end position="575"/>
    </location>
</feature>
<keyword evidence="4" id="KW-1185">Reference proteome</keyword>
<accession>A0A0Q9W929</accession>
<gene>
    <name evidence="3" type="primary">Dvir\GJ26439</name>
    <name evidence="3" type="ORF">Dvir_GJ26439</name>
</gene>
<dbReference type="Proteomes" id="UP000008792">
    <property type="component" value="Unassembled WGS sequence"/>
</dbReference>
<reference evidence="3 4" key="1">
    <citation type="journal article" date="2007" name="Nature">
        <title>Evolution of genes and genomes on the Drosophila phylogeny.</title>
        <authorList>
            <consortium name="Drosophila 12 Genomes Consortium"/>
            <person name="Clark A.G."/>
            <person name="Eisen M.B."/>
            <person name="Smith D.R."/>
            <person name="Bergman C.M."/>
            <person name="Oliver B."/>
            <person name="Markow T.A."/>
            <person name="Kaufman T.C."/>
            <person name="Kellis M."/>
            <person name="Gelbart W."/>
            <person name="Iyer V.N."/>
            <person name="Pollard D.A."/>
            <person name="Sackton T.B."/>
            <person name="Larracuente A.M."/>
            <person name="Singh N.D."/>
            <person name="Abad J.P."/>
            <person name="Abt D.N."/>
            <person name="Adryan B."/>
            <person name="Aguade M."/>
            <person name="Akashi H."/>
            <person name="Anderson W.W."/>
            <person name="Aquadro C.F."/>
            <person name="Ardell D.H."/>
            <person name="Arguello R."/>
            <person name="Artieri C.G."/>
            <person name="Barbash D.A."/>
            <person name="Barker D."/>
            <person name="Barsanti P."/>
            <person name="Batterham P."/>
            <person name="Batzoglou S."/>
            <person name="Begun D."/>
            <person name="Bhutkar A."/>
            <person name="Blanco E."/>
            <person name="Bosak S.A."/>
            <person name="Bradley R.K."/>
            <person name="Brand A.D."/>
            <person name="Brent M.R."/>
            <person name="Brooks A.N."/>
            <person name="Brown R.H."/>
            <person name="Butlin R.K."/>
            <person name="Caggese C."/>
            <person name="Calvi B.R."/>
            <person name="Bernardo de Carvalho A."/>
            <person name="Caspi A."/>
            <person name="Castrezana S."/>
            <person name="Celniker S.E."/>
            <person name="Chang J.L."/>
            <person name="Chapple C."/>
            <person name="Chatterji S."/>
            <person name="Chinwalla A."/>
            <person name="Civetta A."/>
            <person name="Clifton S.W."/>
            <person name="Comeron J.M."/>
            <person name="Costello J.C."/>
            <person name="Coyne J.A."/>
            <person name="Daub J."/>
            <person name="David R.G."/>
            <person name="Delcher A.L."/>
            <person name="Delehaunty K."/>
            <person name="Do C.B."/>
            <person name="Ebling H."/>
            <person name="Edwards K."/>
            <person name="Eickbush T."/>
            <person name="Evans J.D."/>
            <person name="Filipski A."/>
            <person name="Findeiss S."/>
            <person name="Freyhult E."/>
            <person name="Fulton L."/>
            <person name="Fulton R."/>
            <person name="Garcia A.C."/>
            <person name="Gardiner A."/>
            <person name="Garfield D.A."/>
            <person name="Garvin B.E."/>
            <person name="Gibson G."/>
            <person name="Gilbert D."/>
            <person name="Gnerre S."/>
            <person name="Godfrey J."/>
            <person name="Good R."/>
            <person name="Gotea V."/>
            <person name="Gravely B."/>
            <person name="Greenberg A.J."/>
            <person name="Griffiths-Jones S."/>
            <person name="Gross S."/>
            <person name="Guigo R."/>
            <person name="Gustafson E.A."/>
            <person name="Haerty W."/>
            <person name="Hahn M.W."/>
            <person name="Halligan D.L."/>
            <person name="Halpern A.L."/>
            <person name="Halter G.M."/>
            <person name="Han M.V."/>
            <person name="Heger A."/>
            <person name="Hillier L."/>
            <person name="Hinrichs A.S."/>
            <person name="Holmes I."/>
            <person name="Hoskins R.A."/>
            <person name="Hubisz M.J."/>
            <person name="Hultmark D."/>
            <person name="Huntley M.A."/>
            <person name="Jaffe D.B."/>
            <person name="Jagadeeshan S."/>
            <person name="Jeck W.R."/>
            <person name="Johnson J."/>
            <person name="Jones C.D."/>
            <person name="Jordan W.C."/>
            <person name="Karpen G.H."/>
            <person name="Kataoka E."/>
            <person name="Keightley P.D."/>
            <person name="Kheradpour P."/>
            <person name="Kirkness E.F."/>
            <person name="Koerich L.B."/>
            <person name="Kristiansen K."/>
            <person name="Kudrna D."/>
            <person name="Kulathinal R.J."/>
            <person name="Kumar S."/>
            <person name="Kwok R."/>
            <person name="Lander E."/>
            <person name="Langley C.H."/>
            <person name="Lapoint R."/>
            <person name="Lazzaro B.P."/>
            <person name="Lee S.J."/>
            <person name="Levesque L."/>
            <person name="Li R."/>
            <person name="Lin C.F."/>
            <person name="Lin M.F."/>
            <person name="Lindblad-Toh K."/>
            <person name="Llopart A."/>
            <person name="Long M."/>
            <person name="Low L."/>
            <person name="Lozovsky E."/>
            <person name="Lu J."/>
            <person name="Luo M."/>
            <person name="Machado C.A."/>
            <person name="Makalowski W."/>
            <person name="Marzo M."/>
            <person name="Matsuda M."/>
            <person name="Matzkin L."/>
            <person name="McAllister B."/>
            <person name="McBride C.S."/>
            <person name="McKernan B."/>
            <person name="McKernan K."/>
            <person name="Mendez-Lago M."/>
            <person name="Minx P."/>
            <person name="Mollenhauer M.U."/>
            <person name="Montooth K."/>
            <person name="Mount S.M."/>
            <person name="Mu X."/>
            <person name="Myers E."/>
            <person name="Negre B."/>
            <person name="Newfeld S."/>
            <person name="Nielsen R."/>
            <person name="Noor M.A."/>
            <person name="O'Grady P."/>
            <person name="Pachter L."/>
            <person name="Papaceit M."/>
            <person name="Parisi M.J."/>
            <person name="Parisi M."/>
            <person name="Parts L."/>
            <person name="Pedersen J.S."/>
            <person name="Pesole G."/>
            <person name="Phillippy A.M."/>
            <person name="Ponting C.P."/>
            <person name="Pop M."/>
            <person name="Porcelli D."/>
            <person name="Powell J.R."/>
            <person name="Prohaska S."/>
            <person name="Pruitt K."/>
            <person name="Puig M."/>
            <person name="Quesneville H."/>
            <person name="Ram K.R."/>
            <person name="Rand D."/>
            <person name="Rasmussen M.D."/>
            <person name="Reed L.K."/>
            <person name="Reenan R."/>
            <person name="Reily A."/>
            <person name="Remington K.A."/>
            <person name="Rieger T.T."/>
            <person name="Ritchie M.G."/>
            <person name="Robin C."/>
            <person name="Rogers Y.H."/>
            <person name="Rohde C."/>
            <person name="Rozas J."/>
            <person name="Rubenfield M.J."/>
            <person name="Ruiz A."/>
            <person name="Russo S."/>
            <person name="Salzberg S.L."/>
            <person name="Sanchez-Gracia A."/>
            <person name="Saranga D.J."/>
            <person name="Sato H."/>
            <person name="Schaeffer S.W."/>
            <person name="Schatz M.C."/>
            <person name="Schlenke T."/>
            <person name="Schwartz R."/>
            <person name="Segarra C."/>
            <person name="Singh R.S."/>
            <person name="Sirot L."/>
            <person name="Sirota M."/>
            <person name="Sisneros N.B."/>
            <person name="Smith C.D."/>
            <person name="Smith T.F."/>
            <person name="Spieth J."/>
            <person name="Stage D.E."/>
            <person name="Stark A."/>
            <person name="Stephan W."/>
            <person name="Strausberg R.L."/>
            <person name="Strempel S."/>
            <person name="Sturgill D."/>
            <person name="Sutton G."/>
            <person name="Sutton G.G."/>
            <person name="Tao W."/>
            <person name="Teichmann S."/>
            <person name="Tobari Y.N."/>
            <person name="Tomimura Y."/>
            <person name="Tsolas J.M."/>
            <person name="Valente V.L."/>
            <person name="Venter E."/>
            <person name="Venter J.C."/>
            <person name="Vicario S."/>
            <person name="Vieira F.G."/>
            <person name="Vilella A.J."/>
            <person name="Villasante A."/>
            <person name="Walenz B."/>
            <person name="Wang J."/>
            <person name="Wasserman M."/>
            <person name="Watts T."/>
            <person name="Wilson D."/>
            <person name="Wilson R.K."/>
            <person name="Wing R.A."/>
            <person name="Wolfner M.F."/>
            <person name="Wong A."/>
            <person name="Wong G.K."/>
            <person name="Wu C.I."/>
            <person name="Wu G."/>
            <person name="Yamamoto D."/>
            <person name="Yang H.P."/>
            <person name="Yang S.P."/>
            <person name="Yorke J.A."/>
            <person name="Yoshida K."/>
            <person name="Zdobnov E."/>
            <person name="Zhang P."/>
            <person name="Zhang Y."/>
            <person name="Zimin A.V."/>
            <person name="Baldwin J."/>
            <person name="Abdouelleil A."/>
            <person name="Abdulkadir J."/>
            <person name="Abebe A."/>
            <person name="Abera B."/>
            <person name="Abreu J."/>
            <person name="Acer S.C."/>
            <person name="Aftuck L."/>
            <person name="Alexander A."/>
            <person name="An P."/>
            <person name="Anderson E."/>
            <person name="Anderson S."/>
            <person name="Arachi H."/>
            <person name="Azer M."/>
            <person name="Bachantsang P."/>
            <person name="Barry A."/>
            <person name="Bayul T."/>
            <person name="Berlin A."/>
            <person name="Bessette D."/>
            <person name="Bloom T."/>
            <person name="Blye J."/>
            <person name="Boguslavskiy L."/>
            <person name="Bonnet C."/>
            <person name="Boukhgalter B."/>
            <person name="Bourzgui I."/>
            <person name="Brown A."/>
            <person name="Cahill P."/>
            <person name="Channer S."/>
            <person name="Cheshatsang Y."/>
            <person name="Chuda L."/>
            <person name="Citroen M."/>
            <person name="Collymore A."/>
            <person name="Cooke P."/>
            <person name="Costello M."/>
            <person name="D'Aco K."/>
            <person name="Daza R."/>
            <person name="De Haan G."/>
            <person name="DeGray S."/>
            <person name="DeMaso C."/>
            <person name="Dhargay N."/>
            <person name="Dooley K."/>
            <person name="Dooley E."/>
            <person name="Doricent M."/>
            <person name="Dorje P."/>
            <person name="Dorjee K."/>
            <person name="Dupes A."/>
            <person name="Elong R."/>
            <person name="Falk J."/>
            <person name="Farina A."/>
            <person name="Faro S."/>
            <person name="Ferguson D."/>
            <person name="Fisher S."/>
            <person name="Foley C.D."/>
            <person name="Franke A."/>
            <person name="Friedrich D."/>
            <person name="Gadbois L."/>
            <person name="Gearin G."/>
            <person name="Gearin C.R."/>
            <person name="Giannoukos G."/>
            <person name="Goode T."/>
            <person name="Graham J."/>
            <person name="Grandbois E."/>
            <person name="Grewal S."/>
            <person name="Gyaltsen K."/>
            <person name="Hafez N."/>
            <person name="Hagos B."/>
            <person name="Hall J."/>
            <person name="Henson C."/>
            <person name="Hollinger A."/>
            <person name="Honan T."/>
            <person name="Huard M.D."/>
            <person name="Hughes L."/>
            <person name="Hurhula B."/>
            <person name="Husby M.E."/>
            <person name="Kamat A."/>
            <person name="Kanga B."/>
            <person name="Kashin S."/>
            <person name="Khazanovich D."/>
            <person name="Kisner P."/>
            <person name="Lance K."/>
            <person name="Lara M."/>
            <person name="Lee W."/>
            <person name="Lennon N."/>
            <person name="Letendre F."/>
            <person name="LeVine R."/>
            <person name="Lipovsky A."/>
            <person name="Liu X."/>
            <person name="Liu J."/>
            <person name="Liu S."/>
            <person name="Lokyitsang T."/>
            <person name="Lokyitsang Y."/>
            <person name="Lubonja R."/>
            <person name="Lui A."/>
            <person name="MacDonald P."/>
            <person name="Magnisalis V."/>
            <person name="Maru K."/>
            <person name="Matthews C."/>
            <person name="McCusker W."/>
            <person name="McDonough S."/>
            <person name="Mehta T."/>
            <person name="Meldrim J."/>
            <person name="Meneus L."/>
            <person name="Mihai O."/>
            <person name="Mihalev A."/>
            <person name="Mihova T."/>
            <person name="Mittelman R."/>
            <person name="Mlenga V."/>
            <person name="Montmayeur A."/>
            <person name="Mulrain L."/>
            <person name="Navidi A."/>
            <person name="Naylor J."/>
            <person name="Negash T."/>
            <person name="Nguyen T."/>
            <person name="Nguyen N."/>
            <person name="Nicol R."/>
            <person name="Norbu C."/>
            <person name="Norbu N."/>
            <person name="Novod N."/>
            <person name="O'Neill B."/>
            <person name="Osman S."/>
            <person name="Markiewicz E."/>
            <person name="Oyono O.L."/>
            <person name="Patti C."/>
            <person name="Phunkhang P."/>
            <person name="Pierre F."/>
            <person name="Priest M."/>
            <person name="Raghuraman S."/>
            <person name="Rege F."/>
            <person name="Reyes R."/>
            <person name="Rise C."/>
            <person name="Rogov P."/>
            <person name="Ross K."/>
            <person name="Ryan E."/>
            <person name="Settipalli S."/>
            <person name="Shea T."/>
            <person name="Sherpa N."/>
            <person name="Shi L."/>
            <person name="Shih D."/>
            <person name="Sparrow T."/>
            <person name="Spaulding J."/>
            <person name="Stalker J."/>
            <person name="Stange-Thomann N."/>
            <person name="Stavropoulos S."/>
            <person name="Stone C."/>
            <person name="Strader C."/>
            <person name="Tesfaye S."/>
            <person name="Thomson T."/>
            <person name="Thoulutsang Y."/>
            <person name="Thoulutsang D."/>
            <person name="Topham K."/>
            <person name="Topping I."/>
            <person name="Tsamla T."/>
            <person name="Vassiliev H."/>
            <person name="Vo A."/>
            <person name="Wangchuk T."/>
            <person name="Wangdi T."/>
            <person name="Weiand M."/>
            <person name="Wilkinson J."/>
            <person name="Wilson A."/>
            <person name="Yadav S."/>
            <person name="Young G."/>
            <person name="Yu Q."/>
            <person name="Zembek L."/>
            <person name="Zhong D."/>
            <person name="Zimmer A."/>
            <person name="Zwirko Z."/>
            <person name="Jaffe D.B."/>
            <person name="Alvarez P."/>
            <person name="Brockman W."/>
            <person name="Butler J."/>
            <person name="Chin C."/>
            <person name="Gnerre S."/>
            <person name="Grabherr M."/>
            <person name="Kleber M."/>
            <person name="Mauceli E."/>
            <person name="MacCallum I."/>
        </authorList>
    </citation>
    <scope>NUCLEOTIDE SEQUENCE [LARGE SCALE GENOMIC DNA]</scope>
    <source>
        <strain evidence="4">Tucson 15010-1051.87</strain>
    </source>
</reference>
<feature type="compositionally biased region" description="Low complexity" evidence="1">
    <location>
        <begin position="159"/>
        <end position="190"/>
    </location>
</feature>
<keyword evidence="2" id="KW-0732">Signal</keyword>